<dbReference type="AlphaFoldDB" id="A0AAV1RSZ3"/>
<sequence length="57" mass="6677">MEQEVSNGSLLEERLHASEMVGTCYGLGSRQVRFVCGEYMKSTYNRFKVWQCQDWHA</sequence>
<proteinExistence type="predicted"/>
<organism evidence="1 2">
    <name type="scientific">Dovyalis caffra</name>
    <dbReference type="NCBI Taxonomy" id="77055"/>
    <lineage>
        <taxon>Eukaryota</taxon>
        <taxon>Viridiplantae</taxon>
        <taxon>Streptophyta</taxon>
        <taxon>Embryophyta</taxon>
        <taxon>Tracheophyta</taxon>
        <taxon>Spermatophyta</taxon>
        <taxon>Magnoliopsida</taxon>
        <taxon>eudicotyledons</taxon>
        <taxon>Gunneridae</taxon>
        <taxon>Pentapetalae</taxon>
        <taxon>rosids</taxon>
        <taxon>fabids</taxon>
        <taxon>Malpighiales</taxon>
        <taxon>Salicaceae</taxon>
        <taxon>Flacourtieae</taxon>
        <taxon>Dovyalis</taxon>
    </lineage>
</organism>
<reference evidence="1 2" key="1">
    <citation type="submission" date="2024-01" db="EMBL/GenBank/DDBJ databases">
        <authorList>
            <person name="Waweru B."/>
        </authorList>
    </citation>
    <scope>NUCLEOTIDE SEQUENCE [LARGE SCALE GENOMIC DNA]</scope>
</reference>
<name>A0AAV1RSZ3_9ROSI</name>
<evidence type="ECO:0000313" key="2">
    <source>
        <dbReference type="Proteomes" id="UP001314170"/>
    </source>
</evidence>
<dbReference type="EMBL" id="CAWUPB010001158">
    <property type="protein sequence ID" value="CAK7339491.1"/>
    <property type="molecule type" value="Genomic_DNA"/>
</dbReference>
<gene>
    <name evidence="1" type="ORF">DCAF_LOCUS14544</name>
</gene>
<keyword evidence="2" id="KW-1185">Reference proteome</keyword>
<protein>
    <submittedName>
        <fullName evidence="1">Uncharacterized protein</fullName>
    </submittedName>
</protein>
<evidence type="ECO:0000313" key="1">
    <source>
        <dbReference type="EMBL" id="CAK7339491.1"/>
    </source>
</evidence>
<dbReference type="Proteomes" id="UP001314170">
    <property type="component" value="Unassembled WGS sequence"/>
</dbReference>
<accession>A0AAV1RSZ3</accession>
<comment type="caution">
    <text evidence="1">The sequence shown here is derived from an EMBL/GenBank/DDBJ whole genome shotgun (WGS) entry which is preliminary data.</text>
</comment>